<evidence type="ECO:0000313" key="2">
    <source>
        <dbReference type="EMBL" id="APU46841.1"/>
    </source>
</evidence>
<reference evidence="3 6" key="2">
    <citation type="submission" date="2018-01" db="EMBL/GenBank/DDBJ databases">
        <title>Draft genome sequence of the feruloyl esterase-producing strain Lactobacillus fermentum CRL 1446, isolated from artisanal goat milk cheese.</title>
        <authorList>
            <person name="Abeijon Mukdsi M.C."/>
            <person name="Saavedra L."/>
            <person name="Gauffin Cano M.P."/>
            <person name="Hebert E.M."/>
            <person name="Medina R.B."/>
        </authorList>
    </citation>
    <scope>NUCLEOTIDE SEQUENCE [LARGE SCALE GENOMIC DNA]</scope>
    <source>
        <strain evidence="3 6">CRL 1446</strain>
    </source>
</reference>
<gene>
    <name evidence="2" type="ORF">BUW47_10795</name>
    <name evidence="3" type="ORF">C1Y38_06395</name>
    <name evidence="4" type="ORF">HCY95_00964</name>
</gene>
<dbReference type="GeneID" id="83714716"/>
<dbReference type="Proteomes" id="UP000503169">
    <property type="component" value="Chromosome"/>
</dbReference>
<dbReference type="EMBL" id="CP019030">
    <property type="protein sequence ID" value="APU46841.1"/>
    <property type="molecule type" value="Genomic_DNA"/>
</dbReference>
<reference evidence="2 5" key="1">
    <citation type="submission" date="2016-12" db="EMBL/GenBank/DDBJ databases">
        <title>Complete Genome Sequence of Lactobacillus fermentum Strain SNUV175, a Probiotic for Treatment of Bacterial Vaginosis.</title>
        <authorList>
            <person name="Lee S."/>
            <person name="You H.J."/>
            <person name="Kwon B."/>
            <person name="Ko G."/>
        </authorList>
    </citation>
    <scope>NUCLEOTIDE SEQUENCE [LARGE SCALE GENOMIC DNA]</scope>
    <source>
        <strain evidence="2 5">SNUV175</strain>
    </source>
</reference>
<dbReference type="InterPro" id="IPR051532">
    <property type="entry name" value="Ester_Hydrolysis_Enzymes"/>
</dbReference>
<dbReference type="EMBL" id="POTQ01000012">
    <property type="protein sequence ID" value="PNV57744.1"/>
    <property type="molecule type" value="Genomic_DNA"/>
</dbReference>
<dbReference type="GO" id="GO:0004622">
    <property type="term" value="F:phosphatidylcholine lysophospholipase activity"/>
    <property type="evidence" value="ECO:0007669"/>
    <property type="project" value="TreeGrafter"/>
</dbReference>
<evidence type="ECO:0000259" key="1">
    <source>
        <dbReference type="Pfam" id="PF13472"/>
    </source>
</evidence>
<dbReference type="PANTHER" id="PTHR30383">
    <property type="entry name" value="THIOESTERASE 1/PROTEASE 1/LYSOPHOSPHOLIPASE L1"/>
    <property type="match status" value="1"/>
</dbReference>
<dbReference type="Proteomes" id="UP000236514">
    <property type="component" value="Unassembled WGS sequence"/>
</dbReference>
<dbReference type="CDD" id="cd04506">
    <property type="entry name" value="SGNH_hydrolase_YpmR_like"/>
    <property type="match status" value="1"/>
</dbReference>
<organism evidence="2 5">
    <name type="scientific">Limosilactobacillus fermentum</name>
    <name type="common">Lactobacillus fermentum</name>
    <dbReference type="NCBI Taxonomy" id="1613"/>
    <lineage>
        <taxon>Bacteria</taxon>
        <taxon>Bacillati</taxon>
        <taxon>Bacillota</taxon>
        <taxon>Bacilli</taxon>
        <taxon>Lactobacillales</taxon>
        <taxon>Lactobacillaceae</taxon>
        <taxon>Limosilactobacillus</taxon>
    </lineage>
</organism>
<dbReference type="InterPro" id="IPR013830">
    <property type="entry name" value="SGNH_hydro"/>
</dbReference>
<name>A0A1L7GXT2_LIMFE</name>
<dbReference type="AlphaFoldDB" id="A0A1L7GXT2"/>
<dbReference type="SUPFAM" id="SSF52266">
    <property type="entry name" value="SGNH hydrolase"/>
    <property type="match status" value="1"/>
</dbReference>
<proteinExistence type="predicted"/>
<dbReference type="InterPro" id="IPR036514">
    <property type="entry name" value="SGNH_hydro_sf"/>
</dbReference>
<evidence type="ECO:0000313" key="5">
    <source>
        <dbReference type="Proteomes" id="UP000185427"/>
    </source>
</evidence>
<evidence type="ECO:0000313" key="6">
    <source>
        <dbReference type="Proteomes" id="UP000236514"/>
    </source>
</evidence>
<dbReference type="RefSeq" id="WP_003683158.1">
    <property type="nucleotide sequence ID" value="NZ_AP024320.1"/>
</dbReference>
<accession>A0A1L7GXT2</accession>
<dbReference type="Gene3D" id="3.40.50.1110">
    <property type="entry name" value="SGNH hydrolase"/>
    <property type="match status" value="1"/>
</dbReference>
<feature type="domain" description="SGNH hydrolase-type esterase" evidence="1">
    <location>
        <begin position="50"/>
        <end position="283"/>
    </location>
</feature>
<reference evidence="4 7" key="3">
    <citation type="submission" date="2020-04" db="EMBL/GenBank/DDBJ databases">
        <title>Novel strain L. Fermentum HFD1 producer antibacterial peptides.</title>
        <authorList>
            <person name="Ozhegov G.D."/>
            <person name="Pavlova A.S."/>
            <person name="Zhuravleva D.E."/>
            <person name="Gogoleva N.V."/>
            <person name="Shagimardanova E.I."/>
            <person name="Markelova M.I."/>
            <person name="Yarullina D.R."/>
            <person name="Kayumov A.R."/>
        </authorList>
    </citation>
    <scope>NUCLEOTIDE SEQUENCE [LARGE SCALE GENOMIC DNA]</scope>
    <source>
        <strain evidence="4 7">HFD1</strain>
    </source>
</reference>
<evidence type="ECO:0000313" key="4">
    <source>
        <dbReference type="EMBL" id="QIX58528.1"/>
    </source>
</evidence>
<protein>
    <submittedName>
        <fullName evidence="2">GDSL family lipase</fullName>
    </submittedName>
</protein>
<dbReference type="EMBL" id="CP050919">
    <property type="protein sequence ID" value="QIX58528.1"/>
    <property type="molecule type" value="Genomic_DNA"/>
</dbReference>
<sequence>MSKKVWRWLLLIVALIAIGGGAAWYLRGEPSLVANQEQQRILKKKILLVALGDSLTHGQGDEKKQGGYVGQIKTRLEDKYGNQVTTENFGVTGDRSDQIKARLDSQREIQTGLKSADVIVMTVGGNDLMQTLEKAAFSTSSVTVEKDVNAAGKLYQTKLTALFKDVRKYNPNAQLFVFSIYNPFYTYFPNVTVISKSVAKWNQLTKRLVAKYQPATFVDINHTLSYGQYTTRAARQQLVSQAKKSNNDQITQAAVLAIMNNKDHNLNNYISTSDNFHPNHLGYTKMTEKLFDAMVKNNNFEYQTR</sequence>
<dbReference type="Proteomes" id="UP000185427">
    <property type="component" value="Chromosome"/>
</dbReference>
<evidence type="ECO:0000313" key="3">
    <source>
        <dbReference type="EMBL" id="PNV57744.1"/>
    </source>
</evidence>
<evidence type="ECO:0000313" key="7">
    <source>
        <dbReference type="Proteomes" id="UP000503169"/>
    </source>
</evidence>
<dbReference type="OrthoDB" id="252349at2"/>
<dbReference type="PANTHER" id="PTHR30383:SF27">
    <property type="entry name" value="SPORE GERMINATION LIPASE LIPC"/>
    <property type="match status" value="1"/>
</dbReference>
<dbReference type="Pfam" id="PF13472">
    <property type="entry name" value="Lipase_GDSL_2"/>
    <property type="match status" value="1"/>
</dbReference>